<evidence type="ECO:0000313" key="3">
    <source>
        <dbReference type="Proteomes" id="UP000324800"/>
    </source>
</evidence>
<accession>A0A5J4TH27</accession>
<feature type="compositionally biased region" description="Polar residues" evidence="1">
    <location>
        <begin position="76"/>
        <end position="97"/>
    </location>
</feature>
<dbReference type="OrthoDB" id="2192888at2759"/>
<evidence type="ECO:0000256" key="1">
    <source>
        <dbReference type="SAM" id="MobiDB-lite"/>
    </source>
</evidence>
<comment type="caution">
    <text evidence="2">The sequence shown here is derived from an EMBL/GenBank/DDBJ whole genome shotgun (WGS) entry which is preliminary data.</text>
</comment>
<feature type="compositionally biased region" description="Low complexity" evidence="1">
    <location>
        <begin position="168"/>
        <end position="178"/>
    </location>
</feature>
<feature type="compositionally biased region" description="Basic and acidic residues" evidence="1">
    <location>
        <begin position="310"/>
        <end position="330"/>
    </location>
</feature>
<feature type="compositionally biased region" description="Polar residues" evidence="1">
    <location>
        <begin position="337"/>
        <end position="347"/>
    </location>
</feature>
<reference evidence="2 3" key="1">
    <citation type="submission" date="2019-03" db="EMBL/GenBank/DDBJ databases">
        <title>Single cell metagenomics reveals metabolic interactions within the superorganism composed of flagellate Streblomastix strix and complex community of Bacteroidetes bacteria on its surface.</title>
        <authorList>
            <person name="Treitli S.C."/>
            <person name="Kolisko M."/>
            <person name="Husnik F."/>
            <person name="Keeling P."/>
            <person name="Hampl V."/>
        </authorList>
    </citation>
    <scope>NUCLEOTIDE SEQUENCE [LARGE SCALE GENOMIC DNA]</scope>
    <source>
        <strain evidence="2">ST1C</strain>
    </source>
</reference>
<sequence>TSQTPLYGLILQHFFAIKPDKRGPIRASLTLFVAKCLRKYSYASVERHIPESDHKLLTRLRKAREKKMASADTNKENITQKLAKRTTSGAGFGQNRSPSERLGQLSIGQMLVRAGNEQKKERNKQKKEEDENNEIGLNIRDGELIQAESELEDEEEKDFLIERGLIDKSSQQQNQSKRQMQKQKRRKDDEKKKINDEKQNKHQQKMEKDAISLPVDKISGKLIIVDEENEKSKEIERKRALKLKSKQEILARQLLSGKLNQGSELTNRVKQLGILKDTDINSVGNESLKLGMPINAADAMRQLKVKSQRKKEMNKSKNNRDFGSDEKSSSENDDQNNKGNNWRQNLTGLLLDKPNKRKRDQFDAEVDDDDEDNQFDKR</sequence>
<feature type="non-terminal residue" evidence="2">
    <location>
        <position position="378"/>
    </location>
</feature>
<organism evidence="2 3">
    <name type="scientific">Streblomastix strix</name>
    <dbReference type="NCBI Taxonomy" id="222440"/>
    <lineage>
        <taxon>Eukaryota</taxon>
        <taxon>Metamonada</taxon>
        <taxon>Preaxostyla</taxon>
        <taxon>Oxymonadida</taxon>
        <taxon>Streblomastigidae</taxon>
        <taxon>Streblomastix</taxon>
    </lineage>
</organism>
<dbReference type="Proteomes" id="UP000324800">
    <property type="component" value="Unassembled WGS sequence"/>
</dbReference>
<feature type="non-terminal residue" evidence="2">
    <location>
        <position position="1"/>
    </location>
</feature>
<evidence type="ECO:0000313" key="2">
    <source>
        <dbReference type="EMBL" id="KAA6357010.1"/>
    </source>
</evidence>
<feature type="compositionally biased region" description="Basic and acidic residues" evidence="1">
    <location>
        <begin position="186"/>
        <end position="210"/>
    </location>
</feature>
<protein>
    <submittedName>
        <fullName evidence="2">Uncharacterized protein</fullName>
    </submittedName>
</protein>
<feature type="region of interest" description="Disordered" evidence="1">
    <location>
        <begin position="67"/>
        <end position="141"/>
    </location>
</feature>
<gene>
    <name evidence="2" type="ORF">EZS28_047463</name>
</gene>
<dbReference type="AlphaFoldDB" id="A0A5J4TH27"/>
<dbReference type="EMBL" id="SNRW01032046">
    <property type="protein sequence ID" value="KAA6357010.1"/>
    <property type="molecule type" value="Genomic_DNA"/>
</dbReference>
<proteinExistence type="predicted"/>
<feature type="compositionally biased region" description="Acidic residues" evidence="1">
    <location>
        <begin position="363"/>
        <end position="378"/>
    </location>
</feature>
<feature type="region of interest" description="Disordered" evidence="1">
    <location>
        <begin position="304"/>
        <end position="378"/>
    </location>
</feature>
<feature type="region of interest" description="Disordered" evidence="1">
    <location>
        <begin position="164"/>
        <end position="210"/>
    </location>
</feature>
<name>A0A5J4TH27_9EUKA</name>